<dbReference type="FunFam" id="2.60.40.60:FF:000002">
    <property type="entry name" value="Protocadherin alpha 2"/>
    <property type="match status" value="1"/>
</dbReference>
<proteinExistence type="predicted"/>
<reference evidence="16" key="1">
    <citation type="submission" date="2025-08" db="UniProtKB">
        <authorList>
            <consortium name="RefSeq"/>
        </authorList>
    </citation>
    <scope>IDENTIFICATION</scope>
</reference>
<feature type="domain" description="Cadherin" evidence="14">
    <location>
        <begin position="553"/>
        <end position="658"/>
    </location>
</feature>
<keyword evidence="10 13" id="KW-0472">Membrane</keyword>
<evidence type="ECO:0000256" key="5">
    <source>
        <dbReference type="ARBA" id="ARBA00022729"/>
    </source>
</evidence>
<evidence type="ECO:0000256" key="7">
    <source>
        <dbReference type="ARBA" id="ARBA00022837"/>
    </source>
</evidence>
<dbReference type="SUPFAM" id="SSF49313">
    <property type="entry name" value="Cadherin-like"/>
    <property type="match status" value="6"/>
</dbReference>
<dbReference type="CDD" id="cd11304">
    <property type="entry name" value="Cadherin_repeat"/>
    <property type="match status" value="6"/>
</dbReference>
<dbReference type="Pfam" id="PF08266">
    <property type="entry name" value="Cadherin_2"/>
    <property type="match status" value="1"/>
</dbReference>
<dbReference type="PROSITE" id="PS50268">
    <property type="entry name" value="CADHERIN_2"/>
    <property type="match status" value="6"/>
</dbReference>
<keyword evidence="8" id="KW-0130">Cell adhesion</keyword>
<feature type="domain" description="Cadherin" evidence="14">
    <location>
        <begin position="218"/>
        <end position="322"/>
    </location>
</feature>
<comment type="function">
    <text evidence="1">Potential calcium-dependent cell-adhesion protein. May be involved in the establishment and maintenance of specific neuronal connections in the brain.</text>
</comment>
<dbReference type="FunFam" id="2.60.40.60:FF:000129">
    <property type="entry name" value="protocadherin alpha-C2 isoform X1"/>
    <property type="match status" value="1"/>
</dbReference>
<evidence type="ECO:0000256" key="8">
    <source>
        <dbReference type="ARBA" id="ARBA00022889"/>
    </source>
</evidence>
<evidence type="ECO:0000256" key="3">
    <source>
        <dbReference type="ARBA" id="ARBA00022475"/>
    </source>
</evidence>
<evidence type="ECO:0000256" key="10">
    <source>
        <dbReference type="ARBA" id="ARBA00023136"/>
    </source>
</evidence>
<dbReference type="InParanoid" id="A0A6P8Q8V5"/>
<dbReference type="InterPro" id="IPR013164">
    <property type="entry name" value="Cadherin_N"/>
</dbReference>
<feature type="domain" description="Cadherin" evidence="14">
    <location>
        <begin position="323"/>
        <end position="427"/>
    </location>
</feature>
<keyword evidence="7 12" id="KW-0106">Calcium</keyword>
<accession>A0A6P8Q8V5</accession>
<keyword evidence="11" id="KW-0325">Glycoprotein</keyword>
<evidence type="ECO:0000256" key="2">
    <source>
        <dbReference type="ARBA" id="ARBA00004251"/>
    </source>
</evidence>
<evidence type="ECO:0000256" key="9">
    <source>
        <dbReference type="ARBA" id="ARBA00022989"/>
    </source>
</evidence>
<dbReference type="InterPro" id="IPR032455">
    <property type="entry name" value="Cadherin_C"/>
</dbReference>
<evidence type="ECO:0000259" key="14">
    <source>
        <dbReference type="PROSITE" id="PS50268"/>
    </source>
</evidence>
<dbReference type="PRINTS" id="PR00205">
    <property type="entry name" value="CADHERIN"/>
</dbReference>
<evidence type="ECO:0000256" key="1">
    <source>
        <dbReference type="ARBA" id="ARBA00003436"/>
    </source>
</evidence>
<sequence>MAFGQIRYSIPEEMRKGTLVGNIAKDLRLNLKELSDLAARIVYRGTTQYFALDFKTGYLIVKEKIDREEICRQASQCVLNVDVVLEDKAKIYSVEVMIQDINDNSPMFPNEEIEIKISESATPGARYLLQDAEDSDLGNNSLQSYQLSNNKYFTLDVQTGVGAVKYAELVLEKSLDREEQAVHHLILTASDGGDPVRSGTAQIHVIVLDANDNAPVFNQSVYKVEVLENVPIGTVVVTLNATDKDEGMHSEIKYLFRKITDKASQIFQLNSKTGIISVMGDLDFEEADTYEMEVQANDGGGLSAKCKVLIQVINLNDNLPELTVTSLFSPVTEDSPPGTIIALLNVQDRDSGKNGHVTCFIAGNLPFRLNKSSSNLYSLLTNRNLDREQVSKYNITITATDGGTTPQSISKNILLLVSDKNDNPPTFDQSSYTVYVKENVPAGTSIYSIKATDLDWGQNSRIAYSIIEGELNEAPLSSYISINSETGVLYTIRSFDYEQFRDFQIQVKAEDGGSPSLRSNVTINIFIVDQNDNSPEILYPSFPTDGSMGVEWVPRTYEPGYLITKVIAVDADSGQNAWLSYVLITSTEPGLFTIGLHTGEIRTANSFLDKHAIKQTLVVLVKDNGQPPLSATVTVTVMVTDSIQDILSDMSSISSPTDTESNLTVYLVVAIGTISCLFFIFIIVLLAIKLHTWKESQLFESSSINFSAYPTSRYIGAEGVREFLQTQDLSEKNLFEYLNSNHSDTLPVNNVSEKQASLLIAEALGSSDQDQCLFQLPRFMISDLYSRTHPNIDTLERKL</sequence>
<dbReference type="InterPro" id="IPR015919">
    <property type="entry name" value="Cadherin-like_sf"/>
</dbReference>
<dbReference type="FunFam" id="2.60.40.60:FF:000006">
    <property type="entry name" value="Protocadherin alpha 2"/>
    <property type="match status" value="1"/>
</dbReference>
<dbReference type="PANTHER" id="PTHR24028">
    <property type="entry name" value="CADHERIN-87A"/>
    <property type="match status" value="1"/>
</dbReference>
<feature type="domain" description="Cadherin" evidence="14">
    <location>
        <begin position="109"/>
        <end position="217"/>
    </location>
</feature>
<dbReference type="GO" id="GO:0005509">
    <property type="term" value="F:calcium ion binding"/>
    <property type="evidence" value="ECO:0007669"/>
    <property type="project" value="UniProtKB-UniRule"/>
</dbReference>
<dbReference type="GO" id="GO:0005886">
    <property type="term" value="C:plasma membrane"/>
    <property type="evidence" value="ECO:0007669"/>
    <property type="project" value="UniProtKB-SubCell"/>
</dbReference>
<dbReference type="FunFam" id="2.60.40.60:FF:000018">
    <property type="entry name" value="Protocadherin gamma c3"/>
    <property type="match status" value="1"/>
</dbReference>
<evidence type="ECO:0000256" key="12">
    <source>
        <dbReference type="PROSITE-ProRule" id="PRU00043"/>
    </source>
</evidence>
<dbReference type="Proteomes" id="UP000515159">
    <property type="component" value="Chromosome 18"/>
</dbReference>
<comment type="subcellular location">
    <subcellularLocation>
        <location evidence="2">Cell membrane</location>
        <topology evidence="2">Single-pass type I membrane protein</topology>
    </subcellularLocation>
</comment>
<dbReference type="AlphaFoldDB" id="A0A6P8Q8V5"/>
<feature type="domain" description="Cadherin" evidence="14">
    <location>
        <begin position="428"/>
        <end position="542"/>
    </location>
</feature>
<protein>
    <submittedName>
        <fullName evidence="16">Protocadherin gamma-A4-like</fullName>
    </submittedName>
</protein>
<keyword evidence="3" id="KW-1003">Cell membrane</keyword>
<dbReference type="PROSITE" id="PS00232">
    <property type="entry name" value="CADHERIN_1"/>
    <property type="match status" value="2"/>
</dbReference>
<dbReference type="FunFam" id="2.60.40.60:FF:000004">
    <property type="entry name" value="Protocadherin 1 gamma 2"/>
    <property type="match status" value="1"/>
</dbReference>
<evidence type="ECO:0000256" key="6">
    <source>
        <dbReference type="ARBA" id="ARBA00022737"/>
    </source>
</evidence>
<dbReference type="FunFam" id="2.60.40.60:FF:000001">
    <property type="entry name" value="Protocadherin alpha 2"/>
    <property type="match status" value="1"/>
</dbReference>
<dbReference type="OrthoDB" id="6252479at2759"/>
<dbReference type="InterPro" id="IPR050174">
    <property type="entry name" value="Protocadherin/Cadherin-CA"/>
</dbReference>
<dbReference type="InterPro" id="IPR020894">
    <property type="entry name" value="Cadherin_CS"/>
</dbReference>
<keyword evidence="9 13" id="KW-1133">Transmembrane helix</keyword>
<dbReference type="GeneID" id="117351857"/>
<keyword evidence="4 13" id="KW-0812">Transmembrane</keyword>
<dbReference type="Pfam" id="PF16492">
    <property type="entry name" value="Cadherin_C_2"/>
    <property type="match status" value="1"/>
</dbReference>
<gene>
    <name evidence="16" type="primary">LOC117351857</name>
</gene>
<dbReference type="SMART" id="SM00112">
    <property type="entry name" value="CA"/>
    <property type="match status" value="6"/>
</dbReference>
<evidence type="ECO:0000313" key="16">
    <source>
        <dbReference type="RefSeq" id="XP_033783598.1"/>
    </source>
</evidence>
<dbReference type="KEGG" id="gsh:117351857"/>
<keyword evidence="15" id="KW-1185">Reference proteome</keyword>
<evidence type="ECO:0000256" key="11">
    <source>
        <dbReference type="ARBA" id="ARBA00023180"/>
    </source>
</evidence>
<feature type="transmembrane region" description="Helical" evidence="13">
    <location>
        <begin position="663"/>
        <end position="688"/>
    </location>
</feature>
<evidence type="ECO:0000256" key="4">
    <source>
        <dbReference type="ARBA" id="ARBA00022692"/>
    </source>
</evidence>
<name>A0A6P8Q8V5_GEOSA</name>
<keyword evidence="6" id="KW-0677">Repeat</keyword>
<dbReference type="PANTHER" id="PTHR24028:SF234">
    <property type="entry name" value="PROTOCADHERIN GAMMA-A3"/>
    <property type="match status" value="1"/>
</dbReference>
<evidence type="ECO:0000313" key="15">
    <source>
        <dbReference type="Proteomes" id="UP000515159"/>
    </source>
</evidence>
<dbReference type="GO" id="GO:0007156">
    <property type="term" value="P:homophilic cell adhesion via plasma membrane adhesion molecules"/>
    <property type="evidence" value="ECO:0007669"/>
    <property type="project" value="InterPro"/>
</dbReference>
<dbReference type="FunCoup" id="A0A6P8Q8V5">
    <property type="interactions" value="18"/>
</dbReference>
<dbReference type="Pfam" id="PF00028">
    <property type="entry name" value="Cadherin"/>
    <property type="match status" value="5"/>
</dbReference>
<dbReference type="RefSeq" id="XP_033783598.1">
    <property type="nucleotide sequence ID" value="XM_033927707.1"/>
</dbReference>
<keyword evidence="5" id="KW-0732">Signal</keyword>
<dbReference type="Gene3D" id="2.60.40.60">
    <property type="entry name" value="Cadherins"/>
    <property type="match status" value="6"/>
</dbReference>
<organism evidence="15 16">
    <name type="scientific">Geotrypetes seraphini</name>
    <name type="common">Gaboon caecilian</name>
    <name type="synonym">Caecilia seraphini</name>
    <dbReference type="NCBI Taxonomy" id="260995"/>
    <lineage>
        <taxon>Eukaryota</taxon>
        <taxon>Metazoa</taxon>
        <taxon>Chordata</taxon>
        <taxon>Craniata</taxon>
        <taxon>Vertebrata</taxon>
        <taxon>Euteleostomi</taxon>
        <taxon>Amphibia</taxon>
        <taxon>Gymnophiona</taxon>
        <taxon>Geotrypetes</taxon>
    </lineage>
</organism>
<evidence type="ECO:0000256" key="13">
    <source>
        <dbReference type="SAM" id="Phobius"/>
    </source>
</evidence>
<feature type="domain" description="Cadherin" evidence="14">
    <location>
        <begin position="49"/>
        <end position="108"/>
    </location>
</feature>
<dbReference type="InterPro" id="IPR002126">
    <property type="entry name" value="Cadherin-like_dom"/>
</dbReference>